<dbReference type="InterPro" id="IPR026950">
    <property type="entry name" value="Caps_assemb_Wzi"/>
</dbReference>
<evidence type="ECO:0000313" key="2">
    <source>
        <dbReference type="Proteomes" id="UP000182101"/>
    </source>
</evidence>
<protein>
    <submittedName>
        <fullName evidence="1">Uncharacterized protein</fullName>
    </submittedName>
</protein>
<accession>A0AAC9JDY4</accession>
<name>A0AAC9JDY4_9ALTE</name>
<dbReference type="InterPro" id="IPR038636">
    <property type="entry name" value="Wzi_sf"/>
</dbReference>
<organism evidence="1 2">
    <name type="scientific">Alteromonas mediterranea</name>
    <dbReference type="NCBI Taxonomy" id="314275"/>
    <lineage>
        <taxon>Bacteria</taxon>
        <taxon>Pseudomonadati</taxon>
        <taxon>Pseudomonadota</taxon>
        <taxon>Gammaproteobacteria</taxon>
        <taxon>Alteromonadales</taxon>
        <taxon>Alteromonadaceae</taxon>
        <taxon>Alteromonas/Salinimonas group</taxon>
        <taxon>Alteromonas</taxon>
    </lineage>
</organism>
<proteinExistence type="predicted"/>
<sequence length="461" mass="50665">MAIFIALISFSPFVYGEGVSPYLPLNLPNHISQKIDRLAVIAGETSLNKPYKVAQITALARQIKTTHPLLFREIAPYLRNHKERSSSSLLQASLAYSNSDFSNPYHYGADGQSNVLLEAAGYAMYSDYLGFSGSAVISENSVNKAQGMMHVGVDVLQLDIGYKSRWWSVGRINALLLSNEGEAFASISASNVVPISSLDFNYEVFAGKMNEETSVISGNLIQQDEPYIAGALLTFSPIRQVTLGFAHTTVFGGGVRDTESGTFYDALVTNNLGSAANTPYDEEQADRRYAIQARLNQEAMGFHYSIYGEHVTRKVLGASGNQPNAATIGIYFPTINESSIRIEATRYDQGFYSSNIYSSGYQNDENSLAYFLASGAQNTSAESLKGQWYWSMNSDESLTTTFGWSQVALLTEDSSERVNSGLNFSADYRSRFESAYWGIEASTGIDAFGEQTYRLGVYFGF</sequence>
<reference evidence="1 2" key="1">
    <citation type="submission" date="2016-11" db="EMBL/GenBank/DDBJ databases">
        <title>Networking in microbes: conjugative elements and plasmids in the genus Alteromonas.</title>
        <authorList>
            <person name="Lopez-Perez M."/>
            <person name="Ramon-Marco N."/>
            <person name="Rodriguez-Valera F."/>
        </authorList>
    </citation>
    <scope>NUCLEOTIDE SEQUENCE [LARGE SCALE GENOMIC DNA]</scope>
    <source>
        <strain evidence="1 2">CP48</strain>
    </source>
</reference>
<dbReference type="Proteomes" id="UP000182101">
    <property type="component" value="Chromosome"/>
</dbReference>
<dbReference type="AlphaFoldDB" id="A0AAC9JDY4"/>
<dbReference type="EMBL" id="CP018024">
    <property type="protein sequence ID" value="APD91152.1"/>
    <property type="molecule type" value="Genomic_DNA"/>
</dbReference>
<dbReference type="Gene3D" id="2.40.160.130">
    <property type="entry name" value="Capsule assembly protein Wzi"/>
    <property type="match status" value="1"/>
</dbReference>
<evidence type="ECO:0000313" key="1">
    <source>
        <dbReference type="EMBL" id="APD91152.1"/>
    </source>
</evidence>
<gene>
    <name evidence="1" type="ORF">BM524_15870</name>
</gene>
<dbReference type="Pfam" id="PF14052">
    <property type="entry name" value="Caps_assemb_Wzi"/>
    <property type="match status" value="1"/>
</dbReference>